<dbReference type="InterPro" id="IPR002793">
    <property type="entry name" value="Endonuclease_NucS"/>
</dbReference>
<dbReference type="Pfam" id="PF01939">
    <property type="entry name" value="NucS_C"/>
    <property type="match status" value="1"/>
</dbReference>
<evidence type="ECO:0000313" key="10">
    <source>
        <dbReference type="Proteomes" id="UP001056855"/>
    </source>
</evidence>
<keyword evidence="5 6" id="KW-0238">DNA-binding</keyword>
<organism evidence="9 10">
    <name type="scientific">Natronosalvus rutilus</name>
    <dbReference type="NCBI Taxonomy" id="2953753"/>
    <lineage>
        <taxon>Archaea</taxon>
        <taxon>Methanobacteriati</taxon>
        <taxon>Methanobacteriota</taxon>
        <taxon>Stenosarchaea group</taxon>
        <taxon>Halobacteria</taxon>
        <taxon>Halobacteriales</taxon>
        <taxon>Natrialbaceae</taxon>
        <taxon>Natronosalvus</taxon>
    </lineage>
</organism>
<dbReference type="Proteomes" id="UP001056855">
    <property type="component" value="Chromosome"/>
</dbReference>
<dbReference type="HAMAP" id="MF_00722">
    <property type="entry name" value="NucS"/>
    <property type="match status" value="1"/>
</dbReference>
<feature type="domain" description="Endonuclease NucS N-terminal PH-like" evidence="8">
    <location>
        <begin position="39"/>
        <end position="133"/>
    </location>
</feature>
<evidence type="ECO:0000256" key="3">
    <source>
        <dbReference type="ARBA" id="ARBA00022759"/>
    </source>
</evidence>
<dbReference type="GO" id="GO:0000014">
    <property type="term" value="F:single-stranded DNA endodeoxyribonuclease activity"/>
    <property type="evidence" value="ECO:0007669"/>
    <property type="project" value="UniProtKB-UniRule"/>
</dbReference>
<evidence type="ECO:0000313" key="9">
    <source>
        <dbReference type="EMBL" id="UTF55105.1"/>
    </source>
</evidence>
<dbReference type="InterPro" id="IPR048301">
    <property type="entry name" value="NucS_C"/>
</dbReference>
<dbReference type="CDD" id="cd22341">
    <property type="entry name" value="NucS-like"/>
    <property type="match status" value="1"/>
</dbReference>
<dbReference type="GO" id="GO:0003677">
    <property type="term" value="F:DNA binding"/>
    <property type="evidence" value="ECO:0007669"/>
    <property type="project" value="UniProtKB-KW"/>
</dbReference>
<dbReference type="EC" id="3.1.-.-" evidence="6"/>
<dbReference type="AlphaFoldDB" id="A0A9E7SW40"/>
<evidence type="ECO:0000256" key="1">
    <source>
        <dbReference type="ARBA" id="ARBA00022490"/>
    </source>
</evidence>
<keyword evidence="2 6" id="KW-0540">Nuclease</keyword>
<comment type="function">
    <text evidence="6">Cleaves both 3' and 5' ssDNA extremities of branched DNA structures.</text>
</comment>
<reference evidence="9" key="1">
    <citation type="submission" date="2022-06" db="EMBL/GenBank/DDBJ databases">
        <title>Diverse halophilic archaea isolated from saline environments.</title>
        <authorList>
            <person name="Cui H.-L."/>
        </authorList>
    </citation>
    <scope>NUCLEOTIDE SEQUENCE</scope>
    <source>
        <strain evidence="9">WLHS1</strain>
    </source>
</reference>
<dbReference type="InterPro" id="IPR011856">
    <property type="entry name" value="tRNA_endonuc-like_dom_sf"/>
</dbReference>
<dbReference type="EMBL" id="CP100355">
    <property type="protein sequence ID" value="UTF55105.1"/>
    <property type="molecule type" value="Genomic_DNA"/>
</dbReference>
<feature type="domain" description="Endonuclease NucS C-terminal" evidence="7">
    <location>
        <begin position="143"/>
        <end position="252"/>
    </location>
</feature>
<keyword evidence="4 6" id="KW-0378">Hydrolase</keyword>
<dbReference type="PANTHER" id="PTHR38814:SF1">
    <property type="entry name" value="ENDONUCLEASE NUCS"/>
    <property type="match status" value="1"/>
</dbReference>
<dbReference type="NCBIfam" id="NF003270">
    <property type="entry name" value="PRK04247.1"/>
    <property type="match status" value="1"/>
</dbReference>
<gene>
    <name evidence="6 9" type="primary">nucS</name>
    <name evidence="9" type="ORF">NGM29_07600</name>
</gene>
<dbReference type="Pfam" id="PF21003">
    <property type="entry name" value="NucS_N"/>
    <property type="match status" value="1"/>
</dbReference>
<evidence type="ECO:0000259" key="8">
    <source>
        <dbReference type="Pfam" id="PF21003"/>
    </source>
</evidence>
<keyword evidence="3 6" id="KW-0255">Endonuclease</keyword>
<dbReference type="GeneID" id="73289900"/>
<sequence>MTTDSDSHSVTRRFPVTSLESPSLATARDAVQRGLEEEALVTVFGRCTVDYEGRAASRLEAGDRHVMLKPDGAALVHTAEGQQPVNWQPPGCEHAVRVADGALVLHSTRSTPAEELVVTVEDVLQVSTFAMSDPDSVAVVGTEADLRDRILEDPALLEPGFTPLATERETPAGAVDIYGKDDAGRTVVVELKRRRVGPDAVGQLRRYVDALSHDLHTEAELRGILVAPSVTDRARRLLEQHDLEFVALEPTAD</sequence>
<dbReference type="InterPro" id="IPR048302">
    <property type="entry name" value="NucS_N"/>
</dbReference>
<dbReference type="InterPro" id="IPR049173">
    <property type="entry name" value="NucS_N_sf"/>
</dbReference>
<comment type="similarity">
    <text evidence="6">Belongs to the NucS endonuclease family.</text>
</comment>
<accession>A0A9E7SW40</accession>
<dbReference type="Gene3D" id="3.40.1350.10">
    <property type="match status" value="1"/>
</dbReference>
<comment type="subcellular location">
    <subcellularLocation>
        <location evidence="6">Cytoplasm</location>
    </subcellularLocation>
</comment>
<keyword evidence="1 6" id="KW-0963">Cytoplasm</keyword>
<evidence type="ECO:0000256" key="2">
    <source>
        <dbReference type="ARBA" id="ARBA00022722"/>
    </source>
</evidence>
<dbReference type="PANTHER" id="PTHR38814">
    <property type="entry name" value="ENDONUCLEASE NUCS"/>
    <property type="match status" value="1"/>
</dbReference>
<evidence type="ECO:0000256" key="4">
    <source>
        <dbReference type="ARBA" id="ARBA00022801"/>
    </source>
</evidence>
<dbReference type="Gene3D" id="2.70.180.20">
    <property type="match status" value="1"/>
</dbReference>
<evidence type="ECO:0000256" key="5">
    <source>
        <dbReference type="ARBA" id="ARBA00023125"/>
    </source>
</evidence>
<proteinExistence type="inferred from homology"/>
<protein>
    <recommendedName>
        <fullName evidence="6">Endonuclease NucS</fullName>
        <ecNumber evidence="6">3.1.-.-</ecNumber>
    </recommendedName>
</protein>
<evidence type="ECO:0000256" key="6">
    <source>
        <dbReference type="HAMAP-Rule" id="MF_00722"/>
    </source>
</evidence>
<dbReference type="GO" id="GO:0005737">
    <property type="term" value="C:cytoplasm"/>
    <property type="evidence" value="ECO:0007669"/>
    <property type="project" value="UniProtKB-SubCell"/>
</dbReference>
<keyword evidence="10" id="KW-1185">Reference proteome</keyword>
<name>A0A9E7SW40_9EURY</name>
<dbReference type="RefSeq" id="WP_254159858.1">
    <property type="nucleotide sequence ID" value="NZ_CP100355.1"/>
</dbReference>
<dbReference type="KEGG" id="sawl:NGM29_07600"/>
<evidence type="ECO:0000259" key="7">
    <source>
        <dbReference type="Pfam" id="PF01939"/>
    </source>
</evidence>